<accession>A0A848LB71</accession>
<evidence type="ECO:0000313" key="2">
    <source>
        <dbReference type="EMBL" id="NMO15754.1"/>
    </source>
</evidence>
<evidence type="ECO:0000313" key="3">
    <source>
        <dbReference type="Proteomes" id="UP000518300"/>
    </source>
</evidence>
<sequence length="168" mass="19370">MNKHERKALLRERQEAAEKASEMSRERRIGETPSWRGAGHLRLQLRERPSFESGSIWDIREIEDTLTLYVSRTNPDKAGYLLPGYTELVVEQKELASRVEQLEGIPVVTPLRFRGHAGFDGTSYTLTRSDGFDSVSFSWWEEGPSEWTPLTEAVARFIDYLKQQKPVQ</sequence>
<feature type="region of interest" description="Disordered" evidence="1">
    <location>
        <begin position="1"/>
        <end position="31"/>
    </location>
</feature>
<organism evidence="2 3">
    <name type="scientific">Pyxidicoccus fallax</name>
    <dbReference type="NCBI Taxonomy" id="394095"/>
    <lineage>
        <taxon>Bacteria</taxon>
        <taxon>Pseudomonadati</taxon>
        <taxon>Myxococcota</taxon>
        <taxon>Myxococcia</taxon>
        <taxon>Myxococcales</taxon>
        <taxon>Cystobacterineae</taxon>
        <taxon>Myxococcaceae</taxon>
        <taxon>Pyxidicoccus</taxon>
    </lineage>
</organism>
<name>A0A848LB71_9BACT</name>
<feature type="compositionally biased region" description="Basic and acidic residues" evidence="1">
    <location>
        <begin position="7"/>
        <end position="30"/>
    </location>
</feature>
<evidence type="ECO:0000256" key="1">
    <source>
        <dbReference type="SAM" id="MobiDB-lite"/>
    </source>
</evidence>
<dbReference type="EMBL" id="JABBJJ010000047">
    <property type="protein sequence ID" value="NMO15754.1"/>
    <property type="molecule type" value="Genomic_DNA"/>
</dbReference>
<gene>
    <name evidence="2" type="ORF">HG543_12950</name>
</gene>
<protein>
    <submittedName>
        <fullName evidence="2">Uncharacterized protein</fullName>
    </submittedName>
</protein>
<dbReference type="Proteomes" id="UP000518300">
    <property type="component" value="Unassembled WGS sequence"/>
</dbReference>
<comment type="caution">
    <text evidence="2">The sequence shown here is derived from an EMBL/GenBank/DDBJ whole genome shotgun (WGS) entry which is preliminary data.</text>
</comment>
<reference evidence="2 3" key="1">
    <citation type="submission" date="2020-04" db="EMBL/GenBank/DDBJ databases">
        <title>Draft genome of Pyxidicoccus fallax type strain.</title>
        <authorList>
            <person name="Whitworth D.E."/>
        </authorList>
    </citation>
    <scope>NUCLEOTIDE SEQUENCE [LARGE SCALE GENOMIC DNA]</scope>
    <source>
        <strain evidence="2 3">DSM 14698</strain>
    </source>
</reference>
<dbReference type="RefSeq" id="WP_169345047.1">
    <property type="nucleotide sequence ID" value="NZ_JABBJJ010000047.1"/>
</dbReference>
<proteinExistence type="predicted"/>
<dbReference type="AlphaFoldDB" id="A0A848LB71"/>
<keyword evidence="3" id="KW-1185">Reference proteome</keyword>